<proteinExistence type="predicted"/>
<gene>
    <name evidence="2" type="ORF">AEK19_MT1798</name>
</gene>
<feature type="compositionally biased region" description="Polar residues" evidence="1">
    <location>
        <begin position="14"/>
        <end position="25"/>
    </location>
</feature>
<evidence type="ECO:0000313" key="2">
    <source>
        <dbReference type="EMBL" id="ART31970.1"/>
    </source>
</evidence>
<dbReference type="EMBL" id="KY774314">
    <property type="protein sequence ID" value="ART31970.1"/>
    <property type="molecule type" value="Genomic_DNA"/>
</dbReference>
<evidence type="ECO:0000256" key="1">
    <source>
        <dbReference type="SAM" id="MobiDB-lite"/>
    </source>
</evidence>
<name>A0A1Y0B3I9_9LAMI</name>
<sequence>MFEIADGQPILGQDNRSINSSLVNKNNKDKSS</sequence>
<organism evidence="2">
    <name type="scientific">Utricularia reniformis</name>
    <dbReference type="NCBI Taxonomy" id="192314"/>
    <lineage>
        <taxon>Eukaryota</taxon>
        <taxon>Viridiplantae</taxon>
        <taxon>Streptophyta</taxon>
        <taxon>Embryophyta</taxon>
        <taxon>Tracheophyta</taxon>
        <taxon>Spermatophyta</taxon>
        <taxon>Magnoliopsida</taxon>
        <taxon>eudicotyledons</taxon>
        <taxon>Gunneridae</taxon>
        <taxon>Pentapetalae</taxon>
        <taxon>asterids</taxon>
        <taxon>lamiids</taxon>
        <taxon>Lamiales</taxon>
        <taxon>Lentibulariaceae</taxon>
        <taxon>Utricularia</taxon>
    </lineage>
</organism>
<feature type="region of interest" description="Disordered" evidence="1">
    <location>
        <begin position="1"/>
        <end position="32"/>
    </location>
</feature>
<keyword evidence="2" id="KW-0496">Mitochondrion</keyword>
<reference evidence="2" key="1">
    <citation type="submission" date="2017-03" db="EMBL/GenBank/DDBJ databases">
        <title>The mitochondrial genome of the carnivorous plant Utricularia reniformis (Lentibulariaceae): structure, comparative analysis and evolutionary landmarks.</title>
        <authorList>
            <person name="Silva S.R."/>
            <person name="Alvarenga D.O."/>
            <person name="Michael T.P."/>
            <person name="Miranda V.F.O."/>
            <person name="Varani A.M."/>
        </authorList>
    </citation>
    <scope>NUCLEOTIDE SEQUENCE</scope>
</reference>
<geneLocation type="mitochondrion" evidence="2"/>
<accession>A0A1Y0B3I9</accession>
<dbReference type="AlphaFoldDB" id="A0A1Y0B3I9"/>
<protein>
    <submittedName>
        <fullName evidence="2">Uncharacterized protein</fullName>
    </submittedName>
</protein>